<dbReference type="Proteomes" id="UP000264702">
    <property type="component" value="Unassembled WGS sequence"/>
</dbReference>
<dbReference type="AlphaFoldDB" id="A0A372IN58"/>
<dbReference type="Pfam" id="PF03551">
    <property type="entry name" value="PadR"/>
    <property type="match status" value="1"/>
</dbReference>
<dbReference type="InterPro" id="IPR005149">
    <property type="entry name" value="Tscrpt_reg_PadR_N"/>
</dbReference>
<dbReference type="RefSeq" id="WP_117300274.1">
    <property type="nucleotide sequence ID" value="NZ_QVQT02000004.1"/>
</dbReference>
<dbReference type="EMBL" id="QVQT01000004">
    <property type="protein sequence ID" value="RFU16181.1"/>
    <property type="molecule type" value="Genomic_DNA"/>
</dbReference>
<name>A0A372IN58_9BACT</name>
<reference evidence="2 3" key="1">
    <citation type="submission" date="2018-08" db="EMBL/GenBank/DDBJ databases">
        <title>Acidipila sp. 4G-K13, an acidobacterium isolated from forest soil.</title>
        <authorList>
            <person name="Gao Z.-H."/>
            <person name="Qiu L.-H."/>
        </authorList>
    </citation>
    <scope>NUCLEOTIDE SEQUENCE [LARGE SCALE GENOMIC DNA]</scope>
    <source>
        <strain evidence="2 3">4G-K13</strain>
    </source>
</reference>
<proteinExistence type="predicted"/>
<dbReference type="InterPro" id="IPR036388">
    <property type="entry name" value="WH-like_DNA-bd_sf"/>
</dbReference>
<dbReference type="PANTHER" id="PTHR43252:SF7">
    <property type="entry name" value="TRANSCRIPTIONAL REGULATOR YQJI"/>
    <property type="match status" value="1"/>
</dbReference>
<feature type="domain" description="Transcription regulator PadR N-terminal" evidence="1">
    <location>
        <begin position="65"/>
        <end position="134"/>
    </location>
</feature>
<gene>
    <name evidence="2" type="ORF">D0Y96_12260</name>
</gene>
<dbReference type="SUPFAM" id="SSF46785">
    <property type="entry name" value="Winged helix' DNA-binding domain"/>
    <property type="match status" value="1"/>
</dbReference>
<evidence type="ECO:0000313" key="2">
    <source>
        <dbReference type="EMBL" id="RFU16181.1"/>
    </source>
</evidence>
<dbReference type="Gene3D" id="1.10.10.10">
    <property type="entry name" value="Winged helix-like DNA-binding domain superfamily/Winged helix DNA-binding domain"/>
    <property type="match status" value="1"/>
</dbReference>
<comment type="caution">
    <text evidence="2">The sequence shown here is derived from an EMBL/GenBank/DDBJ whole genome shotgun (WGS) entry which is preliminary data.</text>
</comment>
<evidence type="ECO:0000259" key="1">
    <source>
        <dbReference type="Pfam" id="PF03551"/>
    </source>
</evidence>
<accession>A0A372IN58</accession>
<evidence type="ECO:0000313" key="3">
    <source>
        <dbReference type="Proteomes" id="UP000264702"/>
    </source>
</evidence>
<protein>
    <submittedName>
        <fullName evidence="2">PadR family transcriptional regulator</fullName>
    </submittedName>
</protein>
<organism evidence="2 3">
    <name type="scientific">Paracidobacterium acidisoli</name>
    <dbReference type="NCBI Taxonomy" id="2303751"/>
    <lineage>
        <taxon>Bacteria</taxon>
        <taxon>Pseudomonadati</taxon>
        <taxon>Acidobacteriota</taxon>
        <taxon>Terriglobia</taxon>
        <taxon>Terriglobales</taxon>
        <taxon>Acidobacteriaceae</taxon>
        <taxon>Paracidobacterium</taxon>
    </lineage>
</organism>
<sequence>MFREKFRQWVEEEGGEACHGYQRHFHGGRHGFWAEPGGFRGRGWGRFGGEFGGRLFDPGELRLVILQMIAEKPSYGYEMIKAIGEKLEGAYSPSAGVVYPTLTLLEEEGFATVTSAEGGKKLYAITDAGREELKASRARVDALFARLNQAGEAFGKGRSPKLMRAMHNMKLALKLRFAQGDLTKEQIAKIAEILDDAARGIESV</sequence>
<dbReference type="PANTHER" id="PTHR43252">
    <property type="entry name" value="TRANSCRIPTIONAL REGULATOR YQJI"/>
    <property type="match status" value="1"/>
</dbReference>
<dbReference type="OrthoDB" id="9814826at2"/>
<dbReference type="InterPro" id="IPR036390">
    <property type="entry name" value="WH_DNA-bd_sf"/>
</dbReference>
<keyword evidence="3" id="KW-1185">Reference proteome</keyword>